<dbReference type="AlphaFoldDB" id="E9J5E5"/>
<evidence type="ECO:0008006" key="2">
    <source>
        <dbReference type="Google" id="ProtNLM"/>
    </source>
</evidence>
<dbReference type="EMBL" id="GL768151">
    <property type="protein sequence ID" value="EFZ11958.1"/>
    <property type="molecule type" value="Genomic_DNA"/>
</dbReference>
<dbReference type="HOGENOM" id="CLU_1557224_0_0_1"/>
<accession>E9J5E5</accession>
<evidence type="ECO:0000313" key="1">
    <source>
        <dbReference type="EMBL" id="EFZ11958.1"/>
    </source>
</evidence>
<proteinExistence type="predicted"/>
<protein>
    <recommendedName>
        <fullName evidence="2">HTH CENPB-type domain-containing protein</fullName>
    </recommendedName>
</protein>
<feature type="non-terminal residue" evidence="1">
    <location>
        <position position="172"/>
    </location>
</feature>
<organism>
    <name type="scientific">Solenopsis invicta</name>
    <name type="common">Red imported fire ant</name>
    <name type="synonym">Solenopsis wagneri</name>
    <dbReference type="NCBI Taxonomy" id="13686"/>
    <lineage>
        <taxon>Eukaryota</taxon>
        <taxon>Metazoa</taxon>
        <taxon>Ecdysozoa</taxon>
        <taxon>Arthropoda</taxon>
        <taxon>Hexapoda</taxon>
        <taxon>Insecta</taxon>
        <taxon>Pterygota</taxon>
        <taxon>Neoptera</taxon>
        <taxon>Endopterygota</taxon>
        <taxon>Hymenoptera</taxon>
        <taxon>Apocrita</taxon>
        <taxon>Aculeata</taxon>
        <taxon>Formicoidea</taxon>
        <taxon>Formicidae</taxon>
        <taxon>Myrmicinae</taxon>
        <taxon>Solenopsis</taxon>
    </lineage>
</organism>
<name>E9J5E5_SOLIN</name>
<reference evidence="1" key="1">
    <citation type="journal article" date="2011" name="Proc. Natl. Acad. Sci. U.S.A.">
        <title>The genome of the fire ant Solenopsis invicta.</title>
        <authorList>
            <person name="Wurm Y."/>
            <person name="Wang J."/>
            <person name="Riba-Grognuz O."/>
            <person name="Corona M."/>
            <person name="Nygaard S."/>
            <person name="Hunt B.G."/>
            <person name="Ingram K.K."/>
            <person name="Falquet L."/>
            <person name="Nipitwattanaphon M."/>
            <person name="Gotzek D."/>
            <person name="Dijkstra M.B."/>
            <person name="Oettler J."/>
            <person name="Comtesse F."/>
            <person name="Shih C.J."/>
            <person name="Wu W.J."/>
            <person name="Yang C.C."/>
            <person name="Thomas J."/>
            <person name="Beaudoing E."/>
            <person name="Pradervand S."/>
            <person name="Flegel V."/>
            <person name="Cook E.D."/>
            <person name="Fabbretti R."/>
            <person name="Stockinger H."/>
            <person name="Long L."/>
            <person name="Farmerie W.G."/>
            <person name="Oakey J."/>
            <person name="Boomsma J.J."/>
            <person name="Pamilo P."/>
            <person name="Yi S.V."/>
            <person name="Heinze J."/>
            <person name="Goodisman M.A."/>
            <person name="Farinelli L."/>
            <person name="Harshman K."/>
            <person name="Hulo N."/>
            <person name="Cerutti L."/>
            <person name="Xenarios I."/>
            <person name="Shoemaker D."/>
            <person name="Keller L."/>
        </authorList>
    </citation>
    <scope>NUCLEOTIDE SEQUENCE [LARGE SCALE GENOMIC DNA]</scope>
</reference>
<sequence>MPKIKKNKKICAREYKCCFEAYEKWHVAERCITNVQYSEKHVLFYFAKRKISSLLISRNQLLDSVHSLVIELGRETPFKNNRPGRHWYEGFCRRHPELCIRVAQNLTRTRASATEDIVQNGFKTCGLWPFSADAVNYNILNKNEKMPEQQIIVTEGTDNSYEKDCKKTLGIF</sequence>
<gene>
    <name evidence="1" type="ORF">SINV_10974</name>
</gene>